<proteinExistence type="predicted"/>
<comment type="cofactor">
    <cofactor evidence="5">
        <name>Zn(2+)</name>
        <dbReference type="ChEBI" id="CHEBI:29105"/>
    </cofactor>
</comment>
<dbReference type="Proteomes" id="UP000824998">
    <property type="component" value="Unassembled WGS sequence"/>
</dbReference>
<evidence type="ECO:0000313" key="7">
    <source>
        <dbReference type="EMBL" id="KAG9238587.1"/>
    </source>
</evidence>
<dbReference type="GO" id="GO:0032259">
    <property type="term" value="P:methylation"/>
    <property type="evidence" value="ECO:0007669"/>
    <property type="project" value="UniProtKB-KW"/>
</dbReference>
<feature type="binding site" evidence="5">
    <location>
        <position position="261"/>
    </location>
    <ligand>
        <name>Zn(2+)</name>
        <dbReference type="ChEBI" id="CHEBI:29105"/>
    </ligand>
</feature>
<feature type="binding site" evidence="5">
    <location>
        <position position="352"/>
    </location>
    <ligand>
        <name>Zn(2+)</name>
        <dbReference type="ChEBI" id="CHEBI:29105"/>
    </ligand>
</feature>
<dbReference type="PANTHER" id="PTHR46015:SF1">
    <property type="entry name" value="HOMOCYSTEINE S-METHYLTRANSFERASE-LIKE ISOFORM 1"/>
    <property type="match status" value="1"/>
</dbReference>
<dbReference type="GO" id="GO:0009086">
    <property type="term" value="P:methionine biosynthetic process"/>
    <property type="evidence" value="ECO:0007669"/>
    <property type="project" value="TreeGrafter"/>
</dbReference>
<dbReference type="EMBL" id="MU251368">
    <property type="protein sequence ID" value="KAG9238587.1"/>
    <property type="molecule type" value="Genomic_DNA"/>
</dbReference>
<protein>
    <submittedName>
        <fullName evidence="7">Homocysteine S-methyltransferase</fullName>
    </submittedName>
</protein>
<keyword evidence="8" id="KW-1185">Reference proteome</keyword>
<dbReference type="Pfam" id="PF02574">
    <property type="entry name" value="S-methyl_trans"/>
    <property type="match status" value="1"/>
</dbReference>
<name>A0A9P8C9L8_9HELO</name>
<dbReference type="GO" id="GO:0033528">
    <property type="term" value="P:S-methylmethionine cycle"/>
    <property type="evidence" value="ECO:0007669"/>
    <property type="project" value="TreeGrafter"/>
</dbReference>
<keyword evidence="2 5" id="KW-0808">Transferase</keyword>
<dbReference type="Gene3D" id="3.20.20.330">
    <property type="entry name" value="Homocysteine-binding-like domain"/>
    <property type="match status" value="1"/>
</dbReference>
<dbReference type="InterPro" id="IPR003726">
    <property type="entry name" value="HCY_dom"/>
</dbReference>
<comment type="caution">
    <text evidence="7">The sequence shown here is derived from an EMBL/GenBank/DDBJ whole genome shotgun (WGS) entry which is preliminary data.</text>
</comment>
<keyword evidence="4 5" id="KW-0862">Zinc</keyword>
<feature type="binding site" evidence="5">
    <location>
        <position position="353"/>
    </location>
    <ligand>
        <name>Zn(2+)</name>
        <dbReference type="ChEBI" id="CHEBI:29105"/>
    </ligand>
</feature>
<dbReference type="AlphaFoldDB" id="A0A9P8C9L8"/>
<sequence length="370" mass="40581">MSTTPIRVMDGGLGTLLTSPPHSIAFDTRTPLWSSHLLLSESGEGEIRKAQLSFVEAGADLLLSATYQASFEGFAATKISRESDGVGEVEAGTCMRRAVGIARECLSIGIDKKDRGRRGSVVLSLGAYGATMVPSTEYSGSYDESHRTMDQLRDWHLRRLGVFLPNSSRDERTRCWDDVDMVAFETLPLANEILAAREAMGSLSTEILKPFWVSCVFPGEDNVLPDGSSVKDMVEAMLGTSLESVNESQVTPTPDAIGLNCTKVERVESLVLEMETAVNDLLQNLAHKGQSWPALVVYPDGTKGEVYNTTTKEWEMVGVSANNKTPWDEQIFAIVERARERGRWKEIIVGGCCKATPGDISRLRRRVDSL</sequence>
<feature type="domain" description="Hcy-binding" evidence="6">
    <location>
        <begin position="1"/>
        <end position="367"/>
    </location>
</feature>
<dbReference type="GO" id="GO:0008898">
    <property type="term" value="F:S-adenosylmethionine-homocysteine S-methyltransferase activity"/>
    <property type="evidence" value="ECO:0007669"/>
    <property type="project" value="TreeGrafter"/>
</dbReference>
<dbReference type="InterPro" id="IPR036589">
    <property type="entry name" value="HCY_dom_sf"/>
</dbReference>
<evidence type="ECO:0000259" key="6">
    <source>
        <dbReference type="PROSITE" id="PS50970"/>
    </source>
</evidence>
<dbReference type="PROSITE" id="PS50970">
    <property type="entry name" value="HCY"/>
    <property type="match status" value="1"/>
</dbReference>
<accession>A0A9P8C9L8</accession>
<dbReference type="PANTHER" id="PTHR46015">
    <property type="entry name" value="ZGC:172121"/>
    <property type="match status" value="1"/>
</dbReference>
<evidence type="ECO:0000313" key="8">
    <source>
        <dbReference type="Proteomes" id="UP000824998"/>
    </source>
</evidence>
<keyword evidence="3 5" id="KW-0479">Metal-binding</keyword>
<evidence type="ECO:0000256" key="1">
    <source>
        <dbReference type="ARBA" id="ARBA00022603"/>
    </source>
</evidence>
<evidence type="ECO:0000256" key="5">
    <source>
        <dbReference type="PROSITE-ProRule" id="PRU00333"/>
    </source>
</evidence>
<evidence type="ECO:0000256" key="4">
    <source>
        <dbReference type="ARBA" id="ARBA00022833"/>
    </source>
</evidence>
<keyword evidence="1 5" id="KW-0489">Methyltransferase</keyword>
<dbReference type="GO" id="GO:0046872">
    <property type="term" value="F:metal ion binding"/>
    <property type="evidence" value="ECO:0007669"/>
    <property type="project" value="UniProtKB-KW"/>
</dbReference>
<evidence type="ECO:0000256" key="3">
    <source>
        <dbReference type="ARBA" id="ARBA00022723"/>
    </source>
</evidence>
<dbReference type="SUPFAM" id="SSF82282">
    <property type="entry name" value="Homocysteine S-methyltransferase"/>
    <property type="match status" value="1"/>
</dbReference>
<evidence type="ECO:0000256" key="2">
    <source>
        <dbReference type="ARBA" id="ARBA00022679"/>
    </source>
</evidence>
<gene>
    <name evidence="7" type="ORF">BJ875DRAFT_480253</name>
</gene>
<dbReference type="InterPro" id="IPR051486">
    <property type="entry name" value="Hcy_S-methyltransferase"/>
</dbReference>
<dbReference type="OrthoDB" id="261426at2759"/>
<organism evidence="7 8">
    <name type="scientific">Amylocarpus encephaloides</name>
    <dbReference type="NCBI Taxonomy" id="45428"/>
    <lineage>
        <taxon>Eukaryota</taxon>
        <taxon>Fungi</taxon>
        <taxon>Dikarya</taxon>
        <taxon>Ascomycota</taxon>
        <taxon>Pezizomycotina</taxon>
        <taxon>Leotiomycetes</taxon>
        <taxon>Helotiales</taxon>
        <taxon>Helotiales incertae sedis</taxon>
        <taxon>Amylocarpus</taxon>
    </lineage>
</organism>
<reference evidence="7" key="1">
    <citation type="journal article" date="2021" name="IMA Fungus">
        <title>Genomic characterization of three marine fungi, including Emericellopsis atlantica sp. nov. with signatures of a generalist lifestyle and marine biomass degradation.</title>
        <authorList>
            <person name="Hagestad O.C."/>
            <person name="Hou L."/>
            <person name="Andersen J.H."/>
            <person name="Hansen E.H."/>
            <person name="Altermark B."/>
            <person name="Li C."/>
            <person name="Kuhnert E."/>
            <person name="Cox R.J."/>
            <person name="Crous P.W."/>
            <person name="Spatafora J.W."/>
            <person name="Lail K."/>
            <person name="Amirebrahimi M."/>
            <person name="Lipzen A."/>
            <person name="Pangilinan J."/>
            <person name="Andreopoulos W."/>
            <person name="Hayes R.D."/>
            <person name="Ng V."/>
            <person name="Grigoriev I.V."/>
            <person name="Jackson S.A."/>
            <person name="Sutton T.D.S."/>
            <person name="Dobson A.D.W."/>
            <person name="Rama T."/>
        </authorList>
    </citation>
    <scope>NUCLEOTIDE SEQUENCE</scope>
    <source>
        <strain evidence="7">TRa018bII</strain>
    </source>
</reference>